<dbReference type="PANTHER" id="PTHR32319">
    <property type="entry name" value="BACTERIAL HEMOLYSIN-LIKE PROTEIN"/>
    <property type="match status" value="1"/>
</dbReference>
<name>A0A9X7VWE3_9BACL</name>
<evidence type="ECO:0000313" key="6">
    <source>
        <dbReference type="Proteomes" id="UP000663505"/>
    </source>
</evidence>
<dbReference type="CDD" id="cd00165">
    <property type="entry name" value="S4"/>
    <property type="match status" value="1"/>
</dbReference>
<evidence type="ECO:0000256" key="1">
    <source>
        <dbReference type="ARBA" id="ARBA00022884"/>
    </source>
</evidence>
<dbReference type="NCBIfam" id="TIGR00478">
    <property type="entry name" value="tly"/>
    <property type="match status" value="1"/>
</dbReference>
<dbReference type="InterPro" id="IPR029063">
    <property type="entry name" value="SAM-dependent_MTases_sf"/>
</dbReference>
<dbReference type="Pfam" id="PF01728">
    <property type="entry name" value="FtsJ"/>
    <property type="match status" value="1"/>
</dbReference>
<keyword evidence="5" id="KW-0489">Methyltransferase</keyword>
<dbReference type="GO" id="GO:0008168">
    <property type="term" value="F:methyltransferase activity"/>
    <property type="evidence" value="ECO:0007669"/>
    <property type="project" value="UniProtKB-KW"/>
</dbReference>
<dbReference type="Pfam" id="PF01479">
    <property type="entry name" value="S4"/>
    <property type="match status" value="1"/>
</dbReference>
<dbReference type="SUPFAM" id="SSF53335">
    <property type="entry name" value="S-adenosyl-L-methionine-dependent methyltransferases"/>
    <property type="match status" value="1"/>
</dbReference>
<dbReference type="InterPro" id="IPR004538">
    <property type="entry name" value="Hemolysin_A/TlyA"/>
</dbReference>
<keyword evidence="6" id="KW-1185">Reference proteome</keyword>
<accession>A0A9X7VWE3</accession>
<feature type="domain" description="RNA-binding S4" evidence="4">
    <location>
        <begin position="6"/>
        <end position="69"/>
    </location>
</feature>
<dbReference type="InterPro" id="IPR002877">
    <property type="entry name" value="RNA_MeTrfase_FtsJ_dom"/>
</dbReference>
<protein>
    <submittedName>
        <fullName evidence="5">TlyA family RNA methyltransferase</fullName>
    </submittedName>
</protein>
<dbReference type="EMBL" id="CP071182">
    <property type="protein sequence ID" value="QSO45869.1"/>
    <property type="molecule type" value="Genomic_DNA"/>
</dbReference>
<dbReference type="CDD" id="cd02440">
    <property type="entry name" value="AdoMet_MTases"/>
    <property type="match status" value="1"/>
</dbReference>
<dbReference type="InterPro" id="IPR047048">
    <property type="entry name" value="TlyA"/>
</dbReference>
<dbReference type="Proteomes" id="UP000663505">
    <property type="component" value="Chromosome"/>
</dbReference>
<keyword evidence="1 3" id="KW-0694">RNA-binding</keyword>
<gene>
    <name evidence="5" type="ORF">JZ786_15125</name>
</gene>
<dbReference type="InterPro" id="IPR002942">
    <property type="entry name" value="S4_RNA-bd"/>
</dbReference>
<dbReference type="PIRSF" id="PIRSF005578">
    <property type="entry name" value="TlyA"/>
    <property type="match status" value="1"/>
</dbReference>
<sequence length="292" mass="32052">MSSKKLRLDVLLHQRGLFPSREAARRAVMAGLVKHEDEVLDKPGQQVHEDISISVDKPLHPYVGRGGLKLEKALFVFAVDLTGRIVVDVGASTGGFTDCALQHGASHVYAVDVGYGQLAWKLRSDERVTVMERTNFRHVDAHVFHPRPSVAVMDVSFISVGLLFPKLLEVLETPLDIISLVKPQFEAGRADVGKGGIVRDRSVHKRVLHEHRAMGESNGLHLCGFTYSPVTGGDGNIEYLAWWQDVPPDGPIPGPPRQVHHAQVPQTDVDRVVEAAWNSLLEQGNTAPEAES</sequence>
<dbReference type="GO" id="GO:0003723">
    <property type="term" value="F:RNA binding"/>
    <property type="evidence" value="ECO:0007669"/>
    <property type="project" value="UniProtKB-KW"/>
</dbReference>
<dbReference type="InterPro" id="IPR036986">
    <property type="entry name" value="S4_RNA-bd_sf"/>
</dbReference>
<dbReference type="SMART" id="SM00363">
    <property type="entry name" value="S4"/>
    <property type="match status" value="1"/>
</dbReference>
<evidence type="ECO:0000313" key="5">
    <source>
        <dbReference type="EMBL" id="QSO45869.1"/>
    </source>
</evidence>
<evidence type="ECO:0000256" key="3">
    <source>
        <dbReference type="PROSITE-ProRule" id="PRU00182"/>
    </source>
</evidence>
<organism evidence="5 6">
    <name type="scientific">Alicyclobacillus mengziensis</name>
    <dbReference type="NCBI Taxonomy" id="2931921"/>
    <lineage>
        <taxon>Bacteria</taxon>
        <taxon>Bacillati</taxon>
        <taxon>Bacillota</taxon>
        <taxon>Bacilli</taxon>
        <taxon>Bacillales</taxon>
        <taxon>Alicyclobacillaceae</taxon>
        <taxon>Alicyclobacillus</taxon>
    </lineage>
</organism>
<dbReference type="RefSeq" id="WP_206655242.1">
    <property type="nucleotide sequence ID" value="NZ_CP071182.1"/>
</dbReference>
<keyword evidence="5" id="KW-0808">Transferase</keyword>
<evidence type="ECO:0000259" key="4">
    <source>
        <dbReference type="SMART" id="SM00363"/>
    </source>
</evidence>
<dbReference type="GO" id="GO:0032259">
    <property type="term" value="P:methylation"/>
    <property type="evidence" value="ECO:0007669"/>
    <property type="project" value="UniProtKB-KW"/>
</dbReference>
<dbReference type="Gene3D" id="3.40.50.150">
    <property type="entry name" value="Vaccinia Virus protein VP39"/>
    <property type="match status" value="1"/>
</dbReference>
<dbReference type="AlphaFoldDB" id="A0A9X7VWE3"/>
<dbReference type="SUPFAM" id="SSF55174">
    <property type="entry name" value="Alpha-L RNA-binding motif"/>
    <property type="match status" value="1"/>
</dbReference>
<dbReference type="Gene3D" id="3.10.290.10">
    <property type="entry name" value="RNA-binding S4 domain"/>
    <property type="match status" value="1"/>
</dbReference>
<evidence type="ECO:0000256" key="2">
    <source>
        <dbReference type="ARBA" id="ARBA00029460"/>
    </source>
</evidence>
<comment type="similarity">
    <text evidence="2">Belongs to the TlyA family.</text>
</comment>
<proteinExistence type="inferred from homology"/>
<reference evidence="5 6" key="1">
    <citation type="submission" date="2021-02" db="EMBL/GenBank/DDBJ databases">
        <title>Alicyclobacillus curvatus sp. nov. and Alicyclobacillus mengziensis sp. nov., two acidophilic bacteria isolated from acid mine drainage.</title>
        <authorList>
            <person name="Huang Y."/>
        </authorList>
    </citation>
    <scope>NUCLEOTIDE SEQUENCE [LARGE SCALE GENOMIC DNA]</scope>
    <source>
        <strain evidence="5 6">S30H14</strain>
    </source>
</reference>
<dbReference type="PANTHER" id="PTHR32319:SF0">
    <property type="entry name" value="BACTERIAL HEMOLYSIN-LIKE PROTEIN"/>
    <property type="match status" value="1"/>
</dbReference>
<dbReference type="KEGG" id="afx:JZ786_15125"/>
<dbReference type="PROSITE" id="PS50889">
    <property type="entry name" value="S4"/>
    <property type="match status" value="1"/>
</dbReference>